<dbReference type="InterPro" id="IPR000792">
    <property type="entry name" value="Tscrpt_reg_LuxR_C"/>
</dbReference>
<dbReference type="STRING" id="260086.SAMN05216207_106515"/>
<dbReference type="PRINTS" id="PR00038">
    <property type="entry name" value="HTHLUXR"/>
</dbReference>
<organism evidence="6 7">
    <name type="scientific">Pseudonocardia ammonioxydans</name>
    <dbReference type="NCBI Taxonomy" id="260086"/>
    <lineage>
        <taxon>Bacteria</taxon>
        <taxon>Bacillati</taxon>
        <taxon>Actinomycetota</taxon>
        <taxon>Actinomycetes</taxon>
        <taxon>Pseudonocardiales</taxon>
        <taxon>Pseudonocardiaceae</taxon>
        <taxon>Pseudonocardia</taxon>
    </lineage>
</organism>
<evidence type="ECO:0000256" key="2">
    <source>
        <dbReference type="ARBA" id="ARBA00023125"/>
    </source>
</evidence>
<dbReference type="PANTHER" id="PTHR43214">
    <property type="entry name" value="TWO-COMPONENT RESPONSE REGULATOR"/>
    <property type="match status" value="1"/>
</dbReference>
<proteinExistence type="predicted"/>
<dbReference type="PROSITE" id="PS50110">
    <property type="entry name" value="RESPONSE_REGULATORY"/>
    <property type="match status" value="1"/>
</dbReference>
<feature type="domain" description="Response regulatory" evidence="5">
    <location>
        <begin position="12"/>
        <end position="131"/>
    </location>
</feature>
<evidence type="ECO:0000259" key="4">
    <source>
        <dbReference type="PROSITE" id="PS50043"/>
    </source>
</evidence>
<evidence type="ECO:0000256" key="1">
    <source>
        <dbReference type="ARBA" id="ARBA00022553"/>
    </source>
</evidence>
<protein>
    <submittedName>
        <fullName evidence="6">DNA-binding response regulator, NarL/FixJ family, contains REC and HTH domains</fullName>
    </submittedName>
</protein>
<sequence length="222" mass="24085">MAGTGKDLLVIGFCVVDDHEIVHDGLQAMAEREPDLEFLGAATTRNDGASLIARVQPDVAIVDLRIGEHSTGSGIDLCRELTACDTAPAVILFSAYGNTELLSQAIDAGASGYVVKETSVRRLPEILRTVKQTGSYFDSELAAPLLRRSARGRHSPAAEFGERELSIVRAIGRGADNHEIGALLHISPHTVKYHVASMMRRHHVRRRAELVRVAADLHLLDP</sequence>
<keyword evidence="7" id="KW-1185">Reference proteome</keyword>
<feature type="domain" description="HTH luxR-type" evidence="4">
    <location>
        <begin position="153"/>
        <end position="218"/>
    </location>
</feature>
<dbReference type="Pfam" id="PF00196">
    <property type="entry name" value="GerE"/>
    <property type="match status" value="1"/>
</dbReference>
<reference evidence="6 7" key="1">
    <citation type="submission" date="2016-10" db="EMBL/GenBank/DDBJ databases">
        <authorList>
            <person name="de Groot N.N."/>
        </authorList>
    </citation>
    <scope>NUCLEOTIDE SEQUENCE [LARGE SCALE GENOMIC DNA]</scope>
    <source>
        <strain evidence="6 7">CGMCC 4.1877</strain>
    </source>
</reference>
<dbReference type="SMART" id="SM00421">
    <property type="entry name" value="HTH_LUXR"/>
    <property type="match status" value="1"/>
</dbReference>
<dbReference type="InterPro" id="IPR011006">
    <property type="entry name" value="CheY-like_superfamily"/>
</dbReference>
<keyword evidence="1 3" id="KW-0597">Phosphoprotein</keyword>
<dbReference type="InterPro" id="IPR001789">
    <property type="entry name" value="Sig_transdc_resp-reg_receiver"/>
</dbReference>
<dbReference type="PROSITE" id="PS50043">
    <property type="entry name" value="HTH_LUXR_2"/>
    <property type="match status" value="1"/>
</dbReference>
<dbReference type="Proteomes" id="UP000199614">
    <property type="component" value="Unassembled WGS sequence"/>
</dbReference>
<evidence type="ECO:0000313" key="7">
    <source>
        <dbReference type="Proteomes" id="UP000199614"/>
    </source>
</evidence>
<dbReference type="AlphaFoldDB" id="A0A1I5HI75"/>
<evidence type="ECO:0000313" key="6">
    <source>
        <dbReference type="EMBL" id="SFO47666.1"/>
    </source>
</evidence>
<feature type="modified residue" description="4-aspartylphosphate" evidence="3">
    <location>
        <position position="63"/>
    </location>
</feature>
<dbReference type="CDD" id="cd17535">
    <property type="entry name" value="REC_NarL-like"/>
    <property type="match status" value="1"/>
</dbReference>
<dbReference type="InterPro" id="IPR039420">
    <property type="entry name" value="WalR-like"/>
</dbReference>
<dbReference type="PROSITE" id="PS00622">
    <property type="entry name" value="HTH_LUXR_1"/>
    <property type="match status" value="1"/>
</dbReference>
<dbReference type="Gene3D" id="3.40.50.2300">
    <property type="match status" value="1"/>
</dbReference>
<gene>
    <name evidence="6" type="ORF">SAMN05216207_106515</name>
</gene>
<dbReference type="GO" id="GO:0000160">
    <property type="term" value="P:phosphorelay signal transduction system"/>
    <property type="evidence" value="ECO:0007669"/>
    <property type="project" value="InterPro"/>
</dbReference>
<evidence type="ECO:0000256" key="3">
    <source>
        <dbReference type="PROSITE-ProRule" id="PRU00169"/>
    </source>
</evidence>
<accession>A0A1I5HI75</accession>
<dbReference type="InterPro" id="IPR058245">
    <property type="entry name" value="NreC/VraR/RcsB-like_REC"/>
</dbReference>
<dbReference type="SUPFAM" id="SSF46894">
    <property type="entry name" value="C-terminal effector domain of the bipartite response regulators"/>
    <property type="match status" value="1"/>
</dbReference>
<dbReference type="EMBL" id="FOUY01000065">
    <property type="protein sequence ID" value="SFO47666.1"/>
    <property type="molecule type" value="Genomic_DNA"/>
</dbReference>
<dbReference type="SUPFAM" id="SSF52172">
    <property type="entry name" value="CheY-like"/>
    <property type="match status" value="1"/>
</dbReference>
<dbReference type="SMART" id="SM00448">
    <property type="entry name" value="REC"/>
    <property type="match status" value="1"/>
</dbReference>
<evidence type="ECO:0000259" key="5">
    <source>
        <dbReference type="PROSITE" id="PS50110"/>
    </source>
</evidence>
<keyword evidence="2 6" id="KW-0238">DNA-binding</keyword>
<dbReference type="PANTHER" id="PTHR43214:SF43">
    <property type="entry name" value="TWO-COMPONENT RESPONSE REGULATOR"/>
    <property type="match status" value="1"/>
</dbReference>
<dbReference type="InterPro" id="IPR016032">
    <property type="entry name" value="Sig_transdc_resp-reg_C-effctor"/>
</dbReference>
<dbReference type="GO" id="GO:0003677">
    <property type="term" value="F:DNA binding"/>
    <property type="evidence" value="ECO:0007669"/>
    <property type="project" value="UniProtKB-KW"/>
</dbReference>
<name>A0A1I5HI75_PSUAM</name>
<dbReference type="Pfam" id="PF00072">
    <property type="entry name" value="Response_reg"/>
    <property type="match status" value="1"/>
</dbReference>
<dbReference type="GO" id="GO:0006355">
    <property type="term" value="P:regulation of DNA-templated transcription"/>
    <property type="evidence" value="ECO:0007669"/>
    <property type="project" value="InterPro"/>
</dbReference>